<evidence type="ECO:0000256" key="3">
    <source>
        <dbReference type="ARBA" id="ARBA00023163"/>
    </source>
</evidence>
<dbReference type="InterPro" id="IPR045113">
    <property type="entry name" value="Rpb7-like"/>
</dbReference>
<evidence type="ECO:0000313" key="7">
    <source>
        <dbReference type="EMBL" id="KIY74280.1"/>
    </source>
</evidence>
<comment type="subcellular location">
    <subcellularLocation>
        <location evidence="1">Nucleus</location>
    </subcellularLocation>
</comment>
<keyword evidence="8" id="KW-1185">Reference proteome</keyword>
<keyword evidence="2" id="KW-0240">DNA-directed RNA polymerase</keyword>
<sequence length="307" mass="33839">MSVHTSTTKKRKSVAPGVEKAAKRPKIDAASKNGKKETKAKAKDTEFRVIRSEVTLSVSPVFANDIAKGCNELLDSMVMRYIPALQGVVLAHSKLSFLNQKAPILADCPFIICRVAFDATVWSPRIGMRLEGKISVCSPDHISLLIHRTFNVSIPRRHIPENTWEFEHGPAENDPDFGPDAASEEKPSEEVGGKWIHSLTAKPIGDAANNLSFTVIGLTVANEMLSVTGSLQDDPFHPRYSDNKPLPEDDAHDVPEEEPQLPSSDSDSELEDPFDRQERLGKKAAAKRKAEEETAAPKKKKSKRKQS</sequence>
<dbReference type="Gene3D" id="3.30.1490.120">
    <property type="entry name" value="RNA polymerase Rpb7-like, N-terminal domain"/>
    <property type="match status" value="1"/>
</dbReference>
<reference evidence="7 8" key="1">
    <citation type="journal article" date="2015" name="Fungal Genet. Biol.">
        <title>Evolution of novel wood decay mechanisms in Agaricales revealed by the genome sequences of Fistulina hepatica and Cylindrobasidium torrendii.</title>
        <authorList>
            <person name="Floudas D."/>
            <person name="Held B.W."/>
            <person name="Riley R."/>
            <person name="Nagy L.G."/>
            <person name="Koehler G."/>
            <person name="Ransdell A.S."/>
            <person name="Younus H."/>
            <person name="Chow J."/>
            <person name="Chiniquy J."/>
            <person name="Lipzen A."/>
            <person name="Tritt A."/>
            <person name="Sun H."/>
            <person name="Haridas S."/>
            <person name="LaButti K."/>
            <person name="Ohm R.A."/>
            <person name="Kues U."/>
            <person name="Blanchette R.A."/>
            <person name="Grigoriev I.V."/>
            <person name="Minto R.E."/>
            <person name="Hibbett D.S."/>
        </authorList>
    </citation>
    <scope>NUCLEOTIDE SEQUENCE [LARGE SCALE GENOMIC DNA]</scope>
    <source>
        <strain evidence="7 8">FP15055 ss-10</strain>
    </source>
</reference>
<gene>
    <name evidence="7" type="ORF">CYLTODRAFT_385060</name>
</gene>
<evidence type="ECO:0000256" key="5">
    <source>
        <dbReference type="SAM" id="MobiDB-lite"/>
    </source>
</evidence>
<feature type="region of interest" description="Disordered" evidence="5">
    <location>
        <begin position="165"/>
        <end position="193"/>
    </location>
</feature>
<dbReference type="Gene3D" id="2.40.50.1060">
    <property type="match status" value="1"/>
</dbReference>
<feature type="compositionally biased region" description="Basic and acidic residues" evidence="5">
    <location>
        <begin position="20"/>
        <end position="42"/>
    </location>
</feature>
<dbReference type="AlphaFoldDB" id="A0A0D7BVL8"/>
<evidence type="ECO:0000256" key="2">
    <source>
        <dbReference type="ARBA" id="ARBA00022478"/>
    </source>
</evidence>
<dbReference type="STRING" id="1314674.A0A0D7BVL8"/>
<dbReference type="InterPro" id="IPR041178">
    <property type="entry name" value="RPA43_OB"/>
</dbReference>
<accession>A0A0D7BVL8</accession>
<evidence type="ECO:0000256" key="4">
    <source>
        <dbReference type="ARBA" id="ARBA00023242"/>
    </source>
</evidence>
<feature type="compositionally biased region" description="Basic and acidic residues" evidence="5">
    <location>
        <begin position="234"/>
        <end position="254"/>
    </location>
</feature>
<dbReference type="GO" id="GO:0006352">
    <property type="term" value="P:DNA-templated transcription initiation"/>
    <property type="evidence" value="ECO:0007669"/>
    <property type="project" value="InterPro"/>
</dbReference>
<feature type="domain" description="RPA43 OB" evidence="6">
    <location>
        <begin position="124"/>
        <end position="232"/>
    </location>
</feature>
<dbReference type="PANTHER" id="PTHR12709">
    <property type="entry name" value="DNA-DIRECTED RNA POLYMERASE II, III"/>
    <property type="match status" value="1"/>
</dbReference>
<feature type="compositionally biased region" description="Basic residues" evidence="5">
    <location>
        <begin position="297"/>
        <end position="307"/>
    </location>
</feature>
<protein>
    <recommendedName>
        <fullName evidence="6">RPA43 OB domain-containing protein</fullName>
    </recommendedName>
</protein>
<dbReference type="Pfam" id="PF17875">
    <property type="entry name" value="RPA43_OB"/>
    <property type="match status" value="1"/>
</dbReference>
<dbReference type="GO" id="GO:0006362">
    <property type="term" value="P:transcription elongation by RNA polymerase I"/>
    <property type="evidence" value="ECO:0007669"/>
    <property type="project" value="TreeGrafter"/>
</dbReference>
<dbReference type="GO" id="GO:0005736">
    <property type="term" value="C:RNA polymerase I complex"/>
    <property type="evidence" value="ECO:0007669"/>
    <property type="project" value="TreeGrafter"/>
</dbReference>
<dbReference type="PANTHER" id="PTHR12709:SF5">
    <property type="entry name" value="DNA-DIRECTED RNA POLYMERASE I SUBUNIT RPA43"/>
    <property type="match status" value="1"/>
</dbReference>
<dbReference type="InterPro" id="IPR036898">
    <property type="entry name" value="RNA_pol_Rpb7-like_N_sf"/>
</dbReference>
<feature type="region of interest" description="Disordered" evidence="5">
    <location>
        <begin position="1"/>
        <end position="42"/>
    </location>
</feature>
<keyword evidence="4" id="KW-0539">Nucleus</keyword>
<feature type="region of interest" description="Disordered" evidence="5">
    <location>
        <begin position="231"/>
        <end position="307"/>
    </location>
</feature>
<evidence type="ECO:0000259" key="6">
    <source>
        <dbReference type="Pfam" id="PF17875"/>
    </source>
</evidence>
<keyword evidence="3" id="KW-0804">Transcription</keyword>
<organism evidence="7 8">
    <name type="scientific">Cylindrobasidium torrendii FP15055 ss-10</name>
    <dbReference type="NCBI Taxonomy" id="1314674"/>
    <lineage>
        <taxon>Eukaryota</taxon>
        <taxon>Fungi</taxon>
        <taxon>Dikarya</taxon>
        <taxon>Basidiomycota</taxon>
        <taxon>Agaricomycotina</taxon>
        <taxon>Agaricomycetes</taxon>
        <taxon>Agaricomycetidae</taxon>
        <taxon>Agaricales</taxon>
        <taxon>Marasmiineae</taxon>
        <taxon>Physalacriaceae</taxon>
        <taxon>Cylindrobasidium</taxon>
    </lineage>
</organism>
<feature type="compositionally biased region" description="Basic and acidic residues" evidence="5">
    <location>
        <begin position="183"/>
        <end position="192"/>
    </location>
</feature>
<dbReference type="EMBL" id="KN880431">
    <property type="protein sequence ID" value="KIY74280.1"/>
    <property type="molecule type" value="Genomic_DNA"/>
</dbReference>
<dbReference type="OrthoDB" id="10250504at2759"/>
<dbReference type="Proteomes" id="UP000054007">
    <property type="component" value="Unassembled WGS sequence"/>
</dbReference>
<evidence type="ECO:0000313" key="8">
    <source>
        <dbReference type="Proteomes" id="UP000054007"/>
    </source>
</evidence>
<name>A0A0D7BVL8_9AGAR</name>
<proteinExistence type="predicted"/>
<evidence type="ECO:0000256" key="1">
    <source>
        <dbReference type="ARBA" id="ARBA00004123"/>
    </source>
</evidence>